<dbReference type="SUPFAM" id="SSF52540">
    <property type="entry name" value="P-loop containing nucleoside triphosphate hydrolases"/>
    <property type="match status" value="1"/>
</dbReference>
<dbReference type="InterPro" id="IPR000795">
    <property type="entry name" value="T_Tr_GTP-bd_dom"/>
</dbReference>
<dbReference type="CDD" id="cd04171">
    <property type="entry name" value="SelB"/>
    <property type="match status" value="1"/>
</dbReference>
<dbReference type="Pfam" id="PF25461">
    <property type="entry name" value="Beta-barrel_SelB"/>
    <property type="match status" value="1"/>
</dbReference>
<dbReference type="PRINTS" id="PR00315">
    <property type="entry name" value="ELONGATNFCT"/>
</dbReference>
<keyword evidence="4" id="KW-0547">Nucleotide-binding</keyword>
<evidence type="ECO:0000256" key="8">
    <source>
        <dbReference type="ARBA" id="ARBA00031615"/>
    </source>
</evidence>
<dbReference type="InterPro" id="IPR036388">
    <property type="entry name" value="WH-like_DNA-bd_sf"/>
</dbReference>
<dbReference type="GO" id="GO:0001514">
    <property type="term" value="P:selenocysteine incorporation"/>
    <property type="evidence" value="ECO:0007669"/>
    <property type="project" value="InterPro"/>
</dbReference>
<feature type="domain" description="Tr-type G" evidence="9">
    <location>
        <begin position="1"/>
        <end position="172"/>
    </location>
</feature>
<sequence>MRIIATAGHVDHGKSTLIRRLTGINPDRWIEEQERGLTIDLGFAHMQLPSGDSIAFIDVPGHTRFIGNMLAGVGGINACILVVDGHEGWKPQTEEHLRIMQLVGVKHGIIALTKIDLCDADDRELASMDIADHVAGTFLQDAPIVPLSATTGEGLDEFIASLDALAQQSAPSSNHHRPRLFIDRVFAAKGSGTVVTGTLTDGSFAVGDNVLISPSGSEAKIRGIQTLGNAVETIEPGHRVALNLSGIEHSELTRGDVVVKANNWHFSDRVDASLHVLASLSHVVSRRGAFTVHIGSDEIPARVRVLGPESIAPGHDGLVRLHLSRAVPLLPGDRYVLRESGRSETVGGGEILDVAPKLPASRAKPTRSVDRVIDEHGWITADSLTLLTGEKRDAQFGEWIVAAEVLASTIATIESLITKAGDGGIELLSLDERQRLVVPTLPQLSIKEGRITIAGVHDPLLDHPIIEQLAQAGCAPTAPTGITPPELRRLAKAGLLFEREGEWFHVSALETARAVAVKLLLANQDGFTMSQFREALGVTRKHAVPLAGELDARAMTRRRGDVRIAGPKL</sequence>
<organism evidence="10">
    <name type="scientific">freshwater metagenome</name>
    <dbReference type="NCBI Taxonomy" id="449393"/>
    <lineage>
        <taxon>unclassified sequences</taxon>
        <taxon>metagenomes</taxon>
        <taxon>ecological metagenomes</taxon>
    </lineage>
</organism>
<dbReference type="Pfam" id="PF03144">
    <property type="entry name" value="GTP_EFTU_D2"/>
    <property type="match status" value="1"/>
</dbReference>
<dbReference type="PROSITE" id="PS51722">
    <property type="entry name" value="G_TR_2"/>
    <property type="match status" value="1"/>
</dbReference>
<evidence type="ECO:0000259" key="9">
    <source>
        <dbReference type="PROSITE" id="PS51722"/>
    </source>
</evidence>
<dbReference type="GO" id="GO:0003746">
    <property type="term" value="F:translation elongation factor activity"/>
    <property type="evidence" value="ECO:0007669"/>
    <property type="project" value="InterPro"/>
</dbReference>
<comment type="subcellular location">
    <subcellularLocation>
        <location evidence="1">Cytoplasm</location>
    </subcellularLocation>
</comment>
<evidence type="ECO:0000256" key="3">
    <source>
        <dbReference type="ARBA" id="ARBA00022490"/>
    </source>
</evidence>
<dbReference type="InterPro" id="IPR057335">
    <property type="entry name" value="Beta-barrel_SelB"/>
</dbReference>
<keyword evidence="3" id="KW-0963">Cytoplasm</keyword>
<dbReference type="Gene3D" id="2.40.30.10">
    <property type="entry name" value="Translation factors"/>
    <property type="match status" value="1"/>
</dbReference>
<dbReference type="GO" id="GO:0005829">
    <property type="term" value="C:cytosol"/>
    <property type="evidence" value="ECO:0007669"/>
    <property type="project" value="TreeGrafter"/>
</dbReference>
<dbReference type="InterPro" id="IPR036390">
    <property type="entry name" value="WH_DNA-bd_sf"/>
</dbReference>
<dbReference type="SUPFAM" id="SSF46785">
    <property type="entry name" value="Winged helix' DNA-binding domain"/>
    <property type="match status" value="1"/>
</dbReference>
<accession>A0A6J6YV54</accession>
<dbReference type="GO" id="GO:0003723">
    <property type="term" value="F:RNA binding"/>
    <property type="evidence" value="ECO:0007669"/>
    <property type="project" value="InterPro"/>
</dbReference>
<dbReference type="EMBL" id="CAFAAL010000100">
    <property type="protein sequence ID" value="CAB4809137.1"/>
    <property type="molecule type" value="Genomic_DNA"/>
</dbReference>
<protein>
    <recommendedName>
        <fullName evidence="2">Selenocysteine-specific elongation factor</fullName>
    </recommendedName>
    <alternativeName>
        <fullName evidence="8">SelB translation factor</fullName>
    </alternativeName>
</protein>
<evidence type="ECO:0000256" key="7">
    <source>
        <dbReference type="ARBA" id="ARBA00025526"/>
    </source>
</evidence>
<dbReference type="Pfam" id="PF09107">
    <property type="entry name" value="WHD_3rd_SelB"/>
    <property type="match status" value="1"/>
</dbReference>
<dbReference type="InterPro" id="IPR004161">
    <property type="entry name" value="EFTu-like_2"/>
</dbReference>
<keyword evidence="6" id="KW-0342">GTP-binding</keyword>
<dbReference type="NCBIfam" id="TIGR00475">
    <property type="entry name" value="selB"/>
    <property type="match status" value="1"/>
</dbReference>
<evidence type="ECO:0000256" key="5">
    <source>
        <dbReference type="ARBA" id="ARBA00022917"/>
    </source>
</evidence>
<keyword evidence="5" id="KW-0648">Protein biosynthesis</keyword>
<evidence type="ECO:0000313" key="10">
    <source>
        <dbReference type="EMBL" id="CAB4809137.1"/>
    </source>
</evidence>
<reference evidence="10" key="1">
    <citation type="submission" date="2020-05" db="EMBL/GenBank/DDBJ databases">
        <authorList>
            <person name="Chiriac C."/>
            <person name="Salcher M."/>
            <person name="Ghai R."/>
            <person name="Kavagutti S V."/>
        </authorList>
    </citation>
    <scope>NUCLEOTIDE SEQUENCE</scope>
</reference>
<dbReference type="SUPFAM" id="SSF50465">
    <property type="entry name" value="EF-Tu/eEF-1alpha/eIF2-gamma C-terminal domain"/>
    <property type="match status" value="1"/>
</dbReference>
<dbReference type="InterPro" id="IPR027417">
    <property type="entry name" value="P-loop_NTPase"/>
</dbReference>
<dbReference type="Pfam" id="PF00009">
    <property type="entry name" value="GTP_EFTU"/>
    <property type="match status" value="1"/>
</dbReference>
<dbReference type="CDD" id="cd03696">
    <property type="entry name" value="SelB_II"/>
    <property type="match status" value="1"/>
</dbReference>
<comment type="function">
    <text evidence="7">Translation factor necessary for the incorporation of selenocysteine into proteins. It probably replaces EF-Tu for the insertion of selenocysteine directed by the UGA codon. SelB binds GTP and GDP.</text>
</comment>
<dbReference type="GO" id="GO:0003924">
    <property type="term" value="F:GTPase activity"/>
    <property type="evidence" value="ECO:0007669"/>
    <property type="project" value="InterPro"/>
</dbReference>
<proteinExistence type="predicted"/>
<dbReference type="InterPro" id="IPR009000">
    <property type="entry name" value="Transl_B-barrel_sf"/>
</dbReference>
<dbReference type="PANTHER" id="PTHR43721">
    <property type="entry name" value="ELONGATION FACTOR TU-RELATED"/>
    <property type="match status" value="1"/>
</dbReference>
<dbReference type="AlphaFoldDB" id="A0A6J6YV54"/>
<dbReference type="GO" id="GO:0005525">
    <property type="term" value="F:GTP binding"/>
    <property type="evidence" value="ECO:0007669"/>
    <property type="project" value="UniProtKB-KW"/>
</dbReference>
<dbReference type="PANTHER" id="PTHR43721:SF22">
    <property type="entry name" value="ELONGATION FACTOR TU, MITOCHONDRIAL"/>
    <property type="match status" value="1"/>
</dbReference>
<dbReference type="SUPFAM" id="SSF50447">
    <property type="entry name" value="Translation proteins"/>
    <property type="match status" value="1"/>
</dbReference>
<evidence type="ECO:0000256" key="6">
    <source>
        <dbReference type="ARBA" id="ARBA00023134"/>
    </source>
</evidence>
<evidence type="ECO:0000256" key="1">
    <source>
        <dbReference type="ARBA" id="ARBA00004496"/>
    </source>
</evidence>
<evidence type="ECO:0000256" key="2">
    <source>
        <dbReference type="ARBA" id="ARBA00015953"/>
    </source>
</evidence>
<evidence type="ECO:0000256" key="4">
    <source>
        <dbReference type="ARBA" id="ARBA00022741"/>
    </source>
</evidence>
<dbReference type="InterPro" id="IPR015191">
    <property type="entry name" value="SelB_WHD4"/>
</dbReference>
<name>A0A6J6YV54_9ZZZZ</name>
<dbReference type="InterPro" id="IPR050055">
    <property type="entry name" value="EF-Tu_GTPase"/>
</dbReference>
<dbReference type="InterPro" id="IPR004535">
    <property type="entry name" value="Transl_elong_SelB"/>
</dbReference>
<dbReference type="InterPro" id="IPR009001">
    <property type="entry name" value="Transl_elong_EF1A/Init_IF2_C"/>
</dbReference>
<gene>
    <name evidence="10" type="ORF">UFOPK3004_01114</name>
</gene>
<dbReference type="Gene3D" id="1.10.10.10">
    <property type="entry name" value="Winged helix-like DNA-binding domain superfamily/Winged helix DNA-binding domain"/>
    <property type="match status" value="1"/>
</dbReference>
<dbReference type="Gene3D" id="3.40.50.300">
    <property type="entry name" value="P-loop containing nucleotide triphosphate hydrolases"/>
    <property type="match status" value="1"/>
</dbReference>